<feature type="active site" description="Charge relay system" evidence="5">
    <location>
        <position position="155"/>
    </location>
</feature>
<dbReference type="PANTHER" id="PTHR43806">
    <property type="entry name" value="PEPTIDASE S8"/>
    <property type="match status" value="1"/>
</dbReference>
<evidence type="ECO:0000259" key="9">
    <source>
        <dbReference type="Pfam" id="PF00082"/>
    </source>
</evidence>
<proteinExistence type="inferred from homology"/>
<dbReference type="GO" id="GO:0006508">
    <property type="term" value="P:proteolysis"/>
    <property type="evidence" value="ECO:0007669"/>
    <property type="project" value="UniProtKB-KW"/>
</dbReference>
<evidence type="ECO:0000313" key="11">
    <source>
        <dbReference type="Proteomes" id="UP000515838"/>
    </source>
</evidence>
<organism evidence="10 11">
    <name type="scientific">Pseudoxanthomonas mexicana</name>
    <dbReference type="NCBI Taxonomy" id="128785"/>
    <lineage>
        <taxon>Bacteria</taxon>
        <taxon>Pseudomonadati</taxon>
        <taxon>Pseudomonadota</taxon>
        <taxon>Gammaproteobacteria</taxon>
        <taxon>Lysobacterales</taxon>
        <taxon>Lysobacteraceae</taxon>
        <taxon>Pseudoxanthomonas</taxon>
    </lineage>
</organism>
<dbReference type="InterPro" id="IPR015500">
    <property type="entry name" value="Peptidase_S8_subtilisin-rel"/>
</dbReference>
<dbReference type="AlphaFoldDB" id="A0A7G9TB22"/>
<dbReference type="RefSeq" id="WP_187572927.1">
    <property type="nucleotide sequence ID" value="NZ_CP060731.1"/>
</dbReference>
<dbReference type="EMBL" id="CP060731">
    <property type="protein sequence ID" value="QNN77297.1"/>
    <property type="molecule type" value="Genomic_DNA"/>
</dbReference>
<evidence type="ECO:0000256" key="8">
    <source>
        <dbReference type="SAM" id="SignalP"/>
    </source>
</evidence>
<keyword evidence="4 5" id="KW-0720">Serine protease</keyword>
<sequence>MKKLVVMVCLLLAGMPALAMDKVSLQAKQVAQQQGRARVVVLLEDVERNAPGTLRHMTVAKEERLRRQGDAVLGVLPAAGYTLHRRFARVPALVIEADAPTLARLESNVWVRKVDVDRGGTGGAVAADESAVLNRVDLLQGVGLDGNGIKVAVVDTGVDTDHPDLAPRVVGQQCFCSHISGSGGCCPNGQATQSGAGAAEDDHGHGTNVGGIMVGAGHVAPRGALPAAQLVAIKVMDGGNGFCCTSDVVAALDWIATQHPDTDVVNLSLGTWDLFAGACDASASYLTALKSAVDTLNAQGTVVVASSGNQGDLQRMAAPACLSNVLGVAATWDMTAESTTFLGCTEASRSPRQPTCFSNRSTTTALFAAGAFVRSAGLNGGISSYGGTSQAAPMVAACAAALHQAAPLATPAQRMAVLQLSPSRLTDPATGRHYPFLDCVDAAKLLDPARFLVRMNGSQPLIPGRAESALPAATIPVLRVADEGRAPQRPRSARGPRSIER</sequence>
<dbReference type="InterPro" id="IPR023827">
    <property type="entry name" value="Peptidase_S8_Asp-AS"/>
</dbReference>
<name>A0A7G9TB22_PSEMX</name>
<evidence type="ECO:0000256" key="3">
    <source>
        <dbReference type="ARBA" id="ARBA00022801"/>
    </source>
</evidence>
<dbReference type="Pfam" id="PF00082">
    <property type="entry name" value="Peptidase_S8"/>
    <property type="match status" value="1"/>
</dbReference>
<evidence type="ECO:0000256" key="5">
    <source>
        <dbReference type="PROSITE-ProRule" id="PRU01240"/>
    </source>
</evidence>
<keyword evidence="3 5" id="KW-0378">Hydrolase</keyword>
<dbReference type="PRINTS" id="PR00723">
    <property type="entry name" value="SUBTILISIN"/>
</dbReference>
<feature type="active site" description="Charge relay system" evidence="5">
    <location>
        <position position="205"/>
    </location>
</feature>
<gene>
    <name evidence="10" type="ORF">IAE60_15435</name>
</gene>
<dbReference type="InterPro" id="IPR023828">
    <property type="entry name" value="Peptidase_S8_Ser-AS"/>
</dbReference>
<keyword evidence="2 5" id="KW-0645">Protease</keyword>
<evidence type="ECO:0000256" key="4">
    <source>
        <dbReference type="ARBA" id="ARBA00022825"/>
    </source>
</evidence>
<dbReference type="PROSITE" id="PS00137">
    <property type="entry name" value="SUBTILASE_HIS"/>
    <property type="match status" value="1"/>
</dbReference>
<dbReference type="InterPro" id="IPR000209">
    <property type="entry name" value="Peptidase_S8/S53_dom"/>
</dbReference>
<dbReference type="PROSITE" id="PS00136">
    <property type="entry name" value="SUBTILASE_ASP"/>
    <property type="match status" value="1"/>
</dbReference>
<feature type="chain" id="PRO_5028813954" evidence="8">
    <location>
        <begin position="20"/>
        <end position="501"/>
    </location>
</feature>
<evidence type="ECO:0000256" key="7">
    <source>
        <dbReference type="SAM" id="MobiDB-lite"/>
    </source>
</evidence>
<protein>
    <submittedName>
        <fullName evidence="10">S8 family serine peptidase</fullName>
    </submittedName>
</protein>
<evidence type="ECO:0000313" key="10">
    <source>
        <dbReference type="EMBL" id="QNN77297.1"/>
    </source>
</evidence>
<dbReference type="PROSITE" id="PS00138">
    <property type="entry name" value="SUBTILASE_SER"/>
    <property type="match status" value="1"/>
</dbReference>
<accession>A0A7G9TB22</accession>
<feature type="active site" description="Charge relay system" evidence="5">
    <location>
        <position position="389"/>
    </location>
</feature>
<dbReference type="InterPro" id="IPR022398">
    <property type="entry name" value="Peptidase_S8_His-AS"/>
</dbReference>
<feature type="signal peptide" evidence="8">
    <location>
        <begin position="1"/>
        <end position="19"/>
    </location>
</feature>
<feature type="domain" description="Peptidase S8/S53" evidence="9">
    <location>
        <begin position="146"/>
        <end position="419"/>
    </location>
</feature>
<evidence type="ECO:0000256" key="6">
    <source>
        <dbReference type="RuleBase" id="RU003355"/>
    </source>
</evidence>
<dbReference type="SUPFAM" id="SSF52743">
    <property type="entry name" value="Subtilisin-like"/>
    <property type="match status" value="1"/>
</dbReference>
<dbReference type="GeneID" id="81472378"/>
<reference evidence="10 11" key="1">
    <citation type="submission" date="2020-08" db="EMBL/GenBank/DDBJ databases">
        <title>Streptomycin Non-resistant strain, P. mexicana.</title>
        <authorList>
            <person name="Ganesh-Kumar S."/>
            <person name="Zhe T."/>
            <person name="Yu Z."/>
            <person name="Min Y."/>
        </authorList>
    </citation>
    <scope>NUCLEOTIDE SEQUENCE [LARGE SCALE GENOMIC DNA]</scope>
    <source>
        <strain evidence="10 11">GTZY2</strain>
    </source>
</reference>
<comment type="similarity">
    <text evidence="1 5 6">Belongs to the peptidase S8 family.</text>
</comment>
<feature type="region of interest" description="Disordered" evidence="7">
    <location>
        <begin position="481"/>
        <end position="501"/>
    </location>
</feature>
<dbReference type="Proteomes" id="UP000515838">
    <property type="component" value="Chromosome"/>
</dbReference>
<dbReference type="PANTHER" id="PTHR43806:SF11">
    <property type="entry name" value="CEREVISIN-RELATED"/>
    <property type="match status" value="1"/>
</dbReference>
<dbReference type="GO" id="GO:0004252">
    <property type="term" value="F:serine-type endopeptidase activity"/>
    <property type="evidence" value="ECO:0007669"/>
    <property type="project" value="UniProtKB-UniRule"/>
</dbReference>
<dbReference type="PROSITE" id="PS51892">
    <property type="entry name" value="SUBTILASE"/>
    <property type="match status" value="1"/>
</dbReference>
<keyword evidence="8" id="KW-0732">Signal</keyword>
<evidence type="ECO:0000256" key="2">
    <source>
        <dbReference type="ARBA" id="ARBA00022670"/>
    </source>
</evidence>
<dbReference type="InterPro" id="IPR036852">
    <property type="entry name" value="Peptidase_S8/S53_dom_sf"/>
</dbReference>
<evidence type="ECO:0000256" key="1">
    <source>
        <dbReference type="ARBA" id="ARBA00011073"/>
    </source>
</evidence>
<dbReference type="InterPro" id="IPR050131">
    <property type="entry name" value="Peptidase_S8_subtilisin-like"/>
</dbReference>
<dbReference type="Gene3D" id="3.40.50.200">
    <property type="entry name" value="Peptidase S8/S53 domain"/>
    <property type="match status" value="1"/>
</dbReference>